<evidence type="ECO:0000256" key="2">
    <source>
        <dbReference type="ARBA" id="ARBA00022670"/>
    </source>
</evidence>
<feature type="domain" description="Calpain catalytic" evidence="7">
    <location>
        <begin position="95"/>
        <end position="204"/>
    </location>
</feature>
<evidence type="ECO:0000256" key="4">
    <source>
        <dbReference type="ARBA" id="ARBA00022807"/>
    </source>
</evidence>
<keyword evidence="9" id="KW-1185">Reference proteome</keyword>
<dbReference type="InterPro" id="IPR022684">
    <property type="entry name" value="Calpain_cysteine_protease"/>
</dbReference>
<protein>
    <recommendedName>
        <fullName evidence="7">Calpain catalytic domain-containing protein</fullName>
    </recommendedName>
</protein>
<comment type="similarity">
    <text evidence="1">Belongs to the peptidase C2 family.</text>
</comment>
<sequence length="539" mass="61829">MSQEEKSEKSHQTKSVKSQQASQQISQPSVSLMERNLQKMRTLTQKLIAPNVLEGHSEAIIEQLKQINLPQPSEDLVHINETLEEAHNMQFLSEPIQIIQGGLQDRELLNAMSLIVSCQRLFQNLYLIDEEQDRYIFKLYKKNIRYSVIIDAYIEVTEHLPKYSRSGNNSIWVSLLEKALSVLLGGYDQLSGISLRDSIRNLSGLDPEIIVYASPDNINQKQLQQTLALLIQNQSIVGFMQITSAEFMKNQKSQTSFLPTLNQIYILQSIEGTQYRLINHFQANKIDVTLKDLITNFNCIVIVKDQPDDFRGLSINVTTTTHGVPGSTQQWINNPSFQLVVNTQNEIQFIFRLSELEQQEGITGILLVNQRDVRTFNQNNVVFMTKQNIIQLGAKKQNYSCFSAKIKGFHTLFVFSTSKDPKLVLLEILYAGRPSLIEFKFKSKPFLEYCVGEPDDSEGLRILRDIIKEKELIAGNFRNQILNNPNQPVQSKPYNDSPTPDPEMACIIEQQNFQNQKLITRRAIRYQAGRKGTRRNRNF</sequence>
<dbReference type="Pfam" id="PF00648">
    <property type="entry name" value="Peptidase_C2"/>
    <property type="match status" value="1"/>
</dbReference>
<dbReference type="SUPFAM" id="SSF54001">
    <property type="entry name" value="Cysteine proteinases"/>
    <property type="match status" value="1"/>
</dbReference>
<comment type="caution">
    <text evidence="5">Lacks conserved residue(s) required for the propagation of feature annotation.</text>
</comment>
<dbReference type="EMBL" id="RRYP01016543">
    <property type="protein sequence ID" value="TNV74944.1"/>
    <property type="molecule type" value="Genomic_DNA"/>
</dbReference>
<dbReference type="OrthoDB" id="295903at2759"/>
<dbReference type="PANTHER" id="PTHR10183">
    <property type="entry name" value="CALPAIN"/>
    <property type="match status" value="1"/>
</dbReference>
<dbReference type="GO" id="GO:0004198">
    <property type="term" value="F:calcium-dependent cysteine-type endopeptidase activity"/>
    <property type="evidence" value="ECO:0007669"/>
    <property type="project" value="InterPro"/>
</dbReference>
<evidence type="ECO:0000313" key="9">
    <source>
        <dbReference type="Proteomes" id="UP000785679"/>
    </source>
</evidence>
<dbReference type="InterPro" id="IPR001300">
    <property type="entry name" value="Peptidase_C2_calpain_cat"/>
</dbReference>
<evidence type="ECO:0000313" key="8">
    <source>
        <dbReference type="EMBL" id="TNV74944.1"/>
    </source>
</evidence>
<keyword evidence="4" id="KW-0788">Thiol protease</keyword>
<evidence type="ECO:0000256" key="5">
    <source>
        <dbReference type="PROSITE-ProRule" id="PRU00239"/>
    </source>
</evidence>
<evidence type="ECO:0000256" key="1">
    <source>
        <dbReference type="ARBA" id="ARBA00007623"/>
    </source>
</evidence>
<evidence type="ECO:0000256" key="3">
    <source>
        <dbReference type="ARBA" id="ARBA00022801"/>
    </source>
</evidence>
<dbReference type="SMART" id="SM00230">
    <property type="entry name" value="CysPc"/>
    <property type="match status" value="1"/>
</dbReference>
<evidence type="ECO:0000256" key="6">
    <source>
        <dbReference type="SAM" id="MobiDB-lite"/>
    </source>
</evidence>
<keyword evidence="2" id="KW-0645">Protease</keyword>
<dbReference type="GO" id="GO:0006508">
    <property type="term" value="P:proteolysis"/>
    <property type="evidence" value="ECO:0007669"/>
    <property type="project" value="UniProtKB-KW"/>
</dbReference>
<dbReference type="PANTHER" id="PTHR10183:SF379">
    <property type="entry name" value="CALPAIN-5"/>
    <property type="match status" value="1"/>
</dbReference>
<proteinExistence type="inferred from homology"/>
<comment type="caution">
    <text evidence="8">The sequence shown here is derived from an EMBL/GenBank/DDBJ whole genome shotgun (WGS) entry which is preliminary data.</text>
</comment>
<keyword evidence="3" id="KW-0378">Hydrolase</keyword>
<name>A0A8J8SXX7_HALGN</name>
<dbReference type="PROSITE" id="PS50203">
    <property type="entry name" value="CALPAIN_CAT"/>
    <property type="match status" value="1"/>
</dbReference>
<feature type="region of interest" description="Disordered" evidence="6">
    <location>
        <begin position="1"/>
        <end position="29"/>
    </location>
</feature>
<dbReference type="InterPro" id="IPR038765">
    <property type="entry name" value="Papain-like_cys_pep_sf"/>
</dbReference>
<reference evidence="8" key="1">
    <citation type="submission" date="2019-06" db="EMBL/GenBank/DDBJ databases">
        <authorList>
            <person name="Zheng W."/>
        </authorList>
    </citation>
    <scope>NUCLEOTIDE SEQUENCE</scope>
    <source>
        <strain evidence="8">QDHG01</strain>
    </source>
</reference>
<dbReference type="AlphaFoldDB" id="A0A8J8SXX7"/>
<feature type="compositionally biased region" description="Low complexity" evidence="6">
    <location>
        <begin position="13"/>
        <end position="29"/>
    </location>
</feature>
<feature type="compositionally biased region" description="Basic and acidic residues" evidence="6">
    <location>
        <begin position="1"/>
        <end position="11"/>
    </location>
</feature>
<gene>
    <name evidence="8" type="ORF">FGO68_gene15507</name>
</gene>
<dbReference type="Proteomes" id="UP000785679">
    <property type="component" value="Unassembled WGS sequence"/>
</dbReference>
<evidence type="ECO:0000259" key="7">
    <source>
        <dbReference type="PROSITE" id="PS50203"/>
    </source>
</evidence>
<accession>A0A8J8SXX7</accession>
<organism evidence="8 9">
    <name type="scientific">Halteria grandinella</name>
    <dbReference type="NCBI Taxonomy" id="5974"/>
    <lineage>
        <taxon>Eukaryota</taxon>
        <taxon>Sar</taxon>
        <taxon>Alveolata</taxon>
        <taxon>Ciliophora</taxon>
        <taxon>Intramacronucleata</taxon>
        <taxon>Spirotrichea</taxon>
        <taxon>Stichotrichia</taxon>
        <taxon>Sporadotrichida</taxon>
        <taxon>Halteriidae</taxon>
        <taxon>Halteria</taxon>
    </lineage>
</organism>